<dbReference type="Proteomes" id="UP000567885">
    <property type="component" value="Unassembled WGS sequence"/>
</dbReference>
<organism evidence="3 4">
    <name type="scientific">Fusarium heterosporum</name>
    <dbReference type="NCBI Taxonomy" id="42747"/>
    <lineage>
        <taxon>Eukaryota</taxon>
        <taxon>Fungi</taxon>
        <taxon>Dikarya</taxon>
        <taxon>Ascomycota</taxon>
        <taxon>Pezizomycotina</taxon>
        <taxon>Sordariomycetes</taxon>
        <taxon>Hypocreomycetidae</taxon>
        <taxon>Hypocreales</taxon>
        <taxon>Nectriaceae</taxon>
        <taxon>Fusarium</taxon>
        <taxon>Fusarium heterosporum species complex</taxon>
    </lineage>
</organism>
<dbReference type="AlphaFoldDB" id="A0A8H5WNY6"/>
<evidence type="ECO:0000313" key="4">
    <source>
        <dbReference type="Proteomes" id="UP000567885"/>
    </source>
</evidence>
<proteinExistence type="predicted"/>
<accession>A0A8H5WNY6</accession>
<dbReference type="InterPro" id="IPR008984">
    <property type="entry name" value="SMAD_FHA_dom_sf"/>
</dbReference>
<dbReference type="PANTHER" id="PTHR15715:SF37">
    <property type="entry name" value="LD47843P"/>
    <property type="match status" value="1"/>
</dbReference>
<feature type="compositionally biased region" description="Acidic residues" evidence="1">
    <location>
        <begin position="154"/>
        <end position="163"/>
    </location>
</feature>
<evidence type="ECO:0000259" key="2">
    <source>
        <dbReference type="PROSITE" id="PS50006"/>
    </source>
</evidence>
<dbReference type="OrthoDB" id="4096268at2759"/>
<name>A0A8H5WNY6_FUSHE</name>
<evidence type="ECO:0000256" key="1">
    <source>
        <dbReference type="SAM" id="MobiDB-lite"/>
    </source>
</evidence>
<dbReference type="InterPro" id="IPR000253">
    <property type="entry name" value="FHA_dom"/>
</dbReference>
<protein>
    <submittedName>
        <fullName evidence="3">Sarcolemmal membrane-associated</fullName>
    </submittedName>
</protein>
<keyword evidence="4" id="KW-1185">Reference proteome</keyword>
<dbReference type="EMBL" id="JAAGWQ010000104">
    <property type="protein sequence ID" value="KAF5666841.1"/>
    <property type="molecule type" value="Genomic_DNA"/>
</dbReference>
<reference evidence="3 4" key="1">
    <citation type="submission" date="2020-05" db="EMBL/GenBank/DDBJ databases">
        <title>Identification and distribution of gene clusters putatively required for synthesis of sphingolipid metabolism inhibitors in phylogenetically diverse species of the filamentous fungus Fusarium.</title>
        <authorList>
            <person name="Kim H.-S."/>
            <person name="Busman M."/>
            <person name="Brown D.W."/>
            <person name="Divon H."/>
            <person name="Uhlig S."/>
            <person name="Proctor R.H."/>
        </authorList>
    </citation>
    <scope>NUCLEOTIDE SEQUENCE [LARGE SCALE GENOMIC DNA]</scope>
    <source>
        <strain evidence="3 4">NRRL 20693</strain>
    </source>
</reference>
<dbReference type="InterPro" id="IPR051176">
    <property type="entry name" value="Cent_Immune-Sig_Mod"/>
</dbReference>
<feature type="compositionally biased region" description="Basic and acidic residues" evidence="1">
    <location>
        <begin position="142"/>
        <end position="153"/>
    </location>
</feature>
<dbReference type="PANTHER" id="PTHR15715">
    <property type="entry name" value="CENTROSOMAL PROTEIN OF 170 KDA"/>
    <property type="match status" value="1"/>
</dbReference>
<feature type="domain" description="FHA" evidence="2">
    <location>
        <begin position="39"/>
        <end position="99"/>
    </location>
</feature>
<dbReference type="SUPFAM" id="SSF49879">
    <property type="entry name" value="SMAD/FHA domain"/>
    <property type="match status" value="1"/>
</dbReference>
<dbReference type="Pfam" id="PF00498">
    <property type="entry name" value="FHA"/>
    <property type="match status" value="1"/>
</dbReference>
<dbReference type="Gene3D" id="2.60.200.20">
    <property type="match status" value="1"/>
</dbReference>
<comment type="caution">
    <text evidence="3">The sequence shown here is derived from an EMBL/GenBank/DDBJ whole genome shotgun (WGS) entry which is preliminary data.</text>
</comment>
<dbReference type="PROSITE" id="PS50006">
    <property type="entry name" value="FHA_DOMAIN"/>
    <property type="match status" value="1"/>
</dbReference>
<gene>
    <name evidence="3" type="ORF">FHETE_6065</name>
</gene>
<dbReference type="SMART" id="SM00240">
    <property type="entry name" value="FHA"/>
    <property type="match status" value="1"/>
</dbReference>
<sequence length="707" mass="78034">MALPEYRDEVLISLSSVNPPPNFAFTERRIFMSKKKTHIEIGRTSKRNAAFEADKCNAWFDSPVMSRKHALLTFDSEKQKVFIKDTGSLHGTYKNDILLHSDMISEVLNGDRLKFGATIERGMQKYPPCTIRTSIKFGSRDPDDRGNCFRVPDESDIEDEQSSDDQVGNSCEMLRSNRVHPATSSFMIDLTREDRCPAPNLRNDTTLTTYSGEEITQLPSMSFPQALEPLPVPIGEYVSTSPKCQFSDIEEDEDDIDMVEEDDADVSQQVSITDTRSPFDQLSEVQSEISVSSPIVDAYDDTDAADEDEDFSEQDEFEDGPDHTLDISFYSSNDRPIKEASVETPVVSETTANQFSTAPPVACSEREDFEADLGARAITTSQQPDDVRNTHLHKIQIENTDYLWNRDLAPVASNKMPSSMKLPSLAEAIPLNQYAPSQTTAEIMGAKTGKHEYFNARESNKANVLVHPILSQLQPQSAEMVSRPPFWVDENYKAMPERAENTKEAHDDGVHQLAASELATCGTKFLDTPLQRSSEVPGVASVVPALDDSSAFKFQESKKALGIIGTVANAAHETVVIQDNVTDAANAVRSSGDIEQEPTTSKGGKVEANEDTDMLLETSQSSKRKAADISVIAPEERRVSTRERLLRRRPAFRVGKAKAVRSLYHSTSAVVAPPPHKRLRRMAEVVGYAALGGVAVMSALIATAPSL</sequence>
<feature type="region of interest" description="Disordered" evidence="1">
    <location>
        <begin position="142"/>
        <end position="167"/>
    </location>
</feature>
<evidence type="ECO:0000313" key="3">
    <source>
        <dbReference type="EMBL" id="KAF5666841.1"/>
    </source>
</evidence>